<dbReference type="OrthoDB" id="9799835at2"/>
<dbReference type="SUPFAM" id="SSF47729">
    <property type="entry name" value="IHF-like DNA-binding proteins"/>
    <property type="match status" value="1"/>
</dbReference>
<dbReference type="Pfam" id="PF00216">
    <property type="entry name" value="Bac_DNA_binding"/>
    <property type="match status" value="1"/>
</dbReference>
<organism evidence="3">
    <name type="scientific">Acidithiobacillus sulfuriphilus</name>
    <dbReference type="NCBI Taxonomy" id="1867749"/>
    <lineage>
        <taxon>Bacteria</taxon>
        <taxon>Pseudomonadati</taxon>
        <taxon>Pseudomonadota</taxon>
        <taxon>Acidithiobacillia</taxon>
        <taxon>Acidithiobacillales</taxon>
        <taxon>Acidithiobacillaceae</taxon>
        <taxon>Acidithiobacillus</taxon>
    </lineage>
</organism>
<comment type="caution">
    <text evidence="3">The sequence shown here is derived from an EMBL/GenBank/DDBJ whole genome shotgun (WGS) entry which is preliminary data.</text>
</comment>
<dbReference type="InterPro" id="IPR000119">
    <property type="entry name" value="Hist_DNA-bd"/>
</dbReference>
<evidence type="ECO:0000313" key="3">
    <source>
        <dbReference type="EMBL" id="RNF57761.1"/>
    </source>
</evidence>
<proteinExistence type="inferred from homology"/>
<dbReference type="AlphaFoldDB" id="A0A3M8QQ23"/>
<comment type="similarity">
    <text evidence="1">Belongs to the bacterial histone-like protein family.</text>
</comment>
<dbReference type="Gene3D" id="4.10.520.10">
    <property type="entry name" value="IHF-like DNA-binding proteins"/>
    <property type="match status" value="1"/>
</dbReference>
<gene>
    <name evidence="3" type="ORF">EC580_14115</name>
</gene>
<evidence type="ECO:0000256" key="2">
    <source>
        <dbReference type="ARBA" id="ARBA00023125"/>
    </source>
</evidence>
<dbReference type="GO" id="GO:0030527">
    <property type="term" value="F:structural constituent of chromatin"/>
    <property type="evidence" value="ECO:0007669"/>
    <property type="project" value="InterPro"/>
</dbReference>
<dbReference type="GO" id="GO:0003677">
    <property type="term" value="F:DNA binding"/>
    <property type="evidence" value="ECO:0007669"/>
    <property type="project" value="UniProtKB-KW"/>
</dbReference>
<dbReference type="RefSeq" id="WP_123106162.1">
    <property type="nucleotide sequence ID" value="NZ_CP127527.1"/>
</dbReference>
<sequence length="49" mass="5492">MRFVRQRGARSGRNPATAETVRIPAKHSVHFKAAEDPLRRIPMTPAPGR</sequence>
<dbReference type="InterPro" id="IPR010992">
    <property type="entry name" value="IHF-like_DNA-bd_dom_sf"/>
</dbReference>
<reference evidence="3" key="1">
    <citation type="submission" date="2018-10" db="EMBL/GenBank/DDBJ databases">
        <title>Acidithiobacillus sulfuriphilus sp. nov.: an extremely acidophilic sulfur-oxidizing chemolithotroph isolated from a neutral pH environment.</title>
        <authorList>
            <person name="Falagan C."/>
            <person name="Moya-Beltran A."/>
            <person name="Quatrini R."/>
            <person name="Johnson D.B."/>
        </authorList>
    </citation>
    <scope>NUCLEOTIDE SEQUENCE [LARGE SCALE GENOMIC DNA]</scope>
    <source>
        <strain evidence="3">CJ-2</strain>
    </source>
</reference>
<evidence type="ECO:0000256" key="1">
    <source>
        <dbReference type="ARBA" id="ARBA00010529"/>
    </source>
</evidence>
<protein>
    <recommendedName>
        <fullName evidence="4">HU family DNA-binding protein</fullName>
    </recommendedName>
</protein>
<dbReference type="EMBL" id="RIZI01000195">
    <property type="protein sequence ID" value="RNF57761.1"/>
    <property type="molecule type" value="Genomic_DNA"/>
</dbReference>
<name>A0A3M8QQ23_9PROT</name>
<keyword evidence="2" id="KW-0238">DNA-binding</keyword>
<accession>A0A3M8QQ23</accession>
<evidence type="ECO:0008006" key="4">
    <source>
        <dbReference type="Google" id="ProtNLM"/>
    </source>
</evidence>